<dbReference type="EMBL" id="CP049889">
    <property type="protein sequence ID" value="QIK51590.1"/>
    <property type="molecule type" value="Genomic_DNA"/>
</dbReference>
<gene>
    <name evidence="6" type="primary">treR</name>
    <name evidence="6" type="ORF">G7058_05725</name>
</gene>
<dbReference type="RefSeq" id="WP_166062646.1">
    <property type="nucleotide sequence ID" value="NZ_CP049889.1"/>
</dbReference>
<reference evidence="6 7" key="1">
    <citation type="journal article" date="2017" name="Int. J. Syst. Evol. Microbiol.">
        <title>Jeotgalibaca porci sp. nov. and Jeotgalibaca arthritidis sp. nov., isolated from pigs, and emended description of the genus Jeotgalibaca.</title>
        <authorList>
            <person name="Zamora L."/>
            <person name="Perez-Sancho M."/>
            <person name="Dominguez L."/>
            <person name="Fernandez-Garayzabal J.F."/>
            <person name="Vela A.I."/>
        </authorList>
    </citation>
    <scope>NUCLEOTIDE SEQUENCE [LARGE SCALE GENOMIC DNA]</scope>
    <source>
        <strain evidence="6 7">CCUG 69148</strain>
    </source>
</reference>
<evidence type="ECO:0000256" key="2">
    <source>
        <dbReference type="ARBA" id="ARBA00023125"/>
    </source>
</evidence>
<dbReference type="CDD" id="cd07377">
    <property type="entry name" value="WHTH_GntR"/>
    <property type="match status" value="1"/>
</dbReference>
<dbReference type="InterPro" id="IPR000524">
    <property type="entry name" value="Tscrpt_reg_HTH_GntR"/>
</dbReference>
<evidence type="ECO:0000256" key="4">
    <source>
        <dbReference type="NCBIfam" id="TIGR02404"/>
    </source>
</evidence>
<dbReference type="GO" id="GO:0045892">
    <property type="term" value="P:negative regulation of DNA-templated transcription"/>
    <property type="evidence" value="ECO:0007669"/>
    <property type="project" value="TreeGrafter"/>
</dbReference>
<dbReference type="Gene3D" id="1.10.10.10">
    <property type="entry name" value="Winged helix-like DNA-binding domain superfamily/Winged helix DNA-binding domain"/>
    <property type="match status" value="1"/>
</dbReference>
<accession>A0A6G7WH70</accession>
<dbReference type="Pfam" id="PF07702">
    <property type="entry name" value="UTRA"/>
    <property type="match status" value="1"/>
</dbReference>
<evidence type="ECO:0000313" key="7">
    <source>
        <dbReference type="Proteomes" id="UP000501830"/>
    </source>
</evidence>
<keyword evidence="1" id="KW-0805">Transcription regulation</keyword>
<dbReference type="GO" id="GO:0003677">
    <property type="term" value="F:DNA binding"/>
    <property type="evidence" value="ECO:0007669"/>
    <property type="project" value="UniProtKB-UniRule"/>
</dbReference>
<evidence type="ECO:0000256" key="1">
    <source>
        <dbReference type="ARBA" id="ARBA00023015"/>
    </source>
</evidence>
<evidence type="ECO:0000313" key="6">
    <source>
        <dbReference type="EMBL" id="QIK51590.1"/>
    </source>
</evidence>
<dbReference type="PANTHER" id="PTHR44846:SF12">
    <property type="entry name" value="HTH-TYPE TRANSCRIPTIONAL REGULATOR TRER"/>
    <property type="match status" value="1"/>
</dbReference>
<dbReference type="SUPFAM" id="SSF64288">
    <property type="entry name" value="Chorismate lyase-like"/>
    <property type="match status" value="1"/>
</dbReference>
<dbReference type="Pfam" id="PF00392">
    <property type="entry name" value="GntR"/>
    <property type="match status" value="1"/>
</dbReference>
<evidence type="ECO:0000256" key="3">
    <source>
        <dbReference type="ARBA" id="ARBA00023163"/>
    </source>
</evidence>
<dbReference type="AlphaFoldDB" id="A0A6G7WH70"/>
<keyword evidence="3" id="KW-0804">Transcription</keyword>
<proteinExistence type="predicted"/>
<keyword evidence="7" id="KW-1185">Reference proteome</keyword>
<dbReference type="InterPro" id="IPR036390">
    <property type="entry name" value="WH_DNA-bd_sf"/>
</dbReference>
<dbReference type="InterPro" id="IPR012770">
    <property type="entry name" value="TreR"/>
</dbReference>
<dbReference type="Proteomes" id="UP000501830">
    <property type="component" value="Chromosome"/>
</dbReference>
<dbReference type="PROSITE" id="PS50949">
    <property type="entry name" value="HTH_GNTR"/>
    <property type="match status" value="1"/>
</dbReference>
<dbReference type="PRINTS" id="PR00035">
    <property type="entry name" value="HTHGNTR"/>
</dbReference>
<protein>
    <recommendedName>
        <fullName evidence="4">Trehalose operon repressor</fullName>
    </recommendedName>
</protein>
<dbReference type="InterPro" id="IPR028978">
    <property type="entry name" value="Chorismate_lyase_/UTRA_dom_sf"/>
</dbReference>
<dbReference type="SUPFAM" id="SSF46785">
    <property type="entry name" value="Winged helix' DNA-binding domain"/>
    <property type="match status" value="1"/>
</dbReference>
<dbReference type="InterPro" id="IPR036388">
    <property type="entry name" value="WH-like_DNA-bd_sf"/>
</dbReference>
<dbReference type="GO" id="GO:0003700">
    <property type="term" value="F:DNA-binding transcription factor activity"/>
    <property type="evidence" value="ECO:0007669"/>
    <property type="project" value="UniProtKB-UniRule"/>
</dbReference>
<name>A0A6G7WH70_9LACT</name>
<dbReference type="PANTHER" id="PTHR44846">
    <property type="entry name" value="MANNOSYL-D-GLYCERATE TRANSPORT/METABOLISM SYSTEM REPRESSOR MNGR-RELATED"/>
    <property type="match status" value="1"/>
</dbReference>
<feature type="domain" description="HTH gntR-type" evidence="5">
    <location>
        <begin position="1"/>
        <end position="69"/>
    </location>
</feature>
<dbReference type="InterPro" id="IPR050679">
    <property type="entry name" value="Bact_HTH_transcr_reg"/>
</dbReference>
<dbReference type="GeneID" id="94552771"/>
<dbReference type="SMART" id="SM00866">
    <property type="entry name" value="UTRA"/>
    <property type="match status" value="1"/>
</dbReference>
<evidence type="ECO:0000259" key="5">
    <source>
        <dbReference type="PROSITE" id="PS50949"/>
    </source>
</evidence>
<dbReference type="NCBIfam" id="TIGR02404">
    <property type="entry name" value="trehalos_R_Bsub"/>
    <property type="match status" value="1"/>
</dbReference>
<sequence length="239" mass="27491">MNKFYDIYLDLKCKIEKYEYTTGSLLPSEKLLSEKYGVSRETTRKALALLLENGYIQKKQGKGSIVLDIQRFNFPVSGLTSFKELQQSQNIENETIVLKNKREKIPEFLAETLNLPTNTEAVSLVRLRKISGEVIIIDKDILLANIVDAVPSEAAEDSLYDYLEGTLGLNISYAKKVFVVESATPEDRAMMHLPEDSYVVVVKSEVYLEDTRLFQYTESRHRLDRFKFVEFARRKNSLI</sequence>
<dbReference type="InterPro" id="IPR011663">
    <property type="entry name" value="UTRA"/>
</dbReference>
<dbReference type="KEGG" id="jpo:G7058_05725"/>
<organism evidence="6 7">
    <name type="scientific">Jeotgalibaca porci</name>
    <dbReference type="NCBI Taxonomy" id="1868793"/>
    <lineage>
        <taxon>Bacteria</taxon>
        <taxon>Bacillati</taxon>
        <taxon>Bacillota</taxon>
        <taxon>Bacilli</taxon>
        <taxon>Lactobacillales</taxon>
        <taxon>Carnobacteriaceae</taxon>
        <taxon>Jeotgalibaca</taxon>
    </lineage>
</organism>
<dbReference type="SMART" id="SM00345">
    <property type="entry name" value="HTH_GNTR"/>
    <property type="match status" value="1"/>
</dbReference>
<dbReference type="Gene3D" id="3.40.1410.10">
    <property type="entry name" value="Chorismate lyase-like"/>
    <property type="match status" value="1"/>
</dbReference>
<keyword evidence="2" id="KW-0238">DNA-binding</keyword>